<keyword evidence="1" id="KW-0175">Coiled coil</keyword>
<organism evidence="2 3">
    <name type="scientific">Gulo gulo</name>
    <name type="common">Wolverine</name>
    <name type="synonym">Gluton</name>
    <dbReference type="NCBI Taxonomy" id="48420"/>
    <lineage>
        <taxon>Eukaryota</taxon>
        <taxon>Metazoa</taxon>
        <taxon>Chordata</taxon>
        <taxon>Craniata</taxon>
        <taxon>Vertebrata</taxon>
        <taxon>Euteleostomi</taxon>
        <taxon>Mammalia</taxon>
        <taxon>Eutheria</taxon>
        <taxon>Laurasiatheria</taxon>
        <taxon>Carnivora</taxon>
        <taxon>Caniformia</taxon>
        <taxon>Musteloidea</taxon>
        <taxon>Mustelidae</taxon>
        <taxon>Guloninae</taxon>
        <taxon>Gulo</taxon>
    </lineage>
</organism>
<evidence type="ECO:0000313" key="2">
    <source>
        <dbReference type="EMBL" id="VCX39662.1"/>
    </source>
</evidence>
<accession>A0A9X9M9D9</accession>
<gene>
    <name evidence="2" type="ORF">BN2614_LOCUS3</name>
</gene>
<dbReference type="EMBL" id="CYRY02044629">
    <property type="protein sequence ID" value="VCX39662.1"/>
    <property type="molecule type" value="Genomic_DNA"/>
</dbReference>
<evidence type="ECO:0000313" key="3">
    <source>
        <dbReference type="Proteomes" id="UP000269945"/>
    </source>
</evidence>
<evidence type="ECO:0000256" key="1">
    <source>
        <dbReference type="SAM" id="Coils"/>
    </source>
</evidence>
<feature type="coiled-coil region" evidence="1">
    <location>
        <begin position="23"/>
        <end position="50"/>
    </location>
</feature>
<sequence>MLHFLSRLKDYYFFHPNFWDFLNSNSYNKKKEDKKEKEEEEAEKKETEELLFIKVFLFSRR</sequence>
<keyword evidence="3" id="KW-1185">Reference proteome</keyword>
<protein>
    <submittedName>
        <fullName evidence="2">Uncharacterized protein</fullName>
    </submittedName>
</protein>
<dbReference type="AlphaFoldDB" id="A0A9X9M9D9"/>
<comment type="caution">
    <text evidence="2">The sequence shown here is derived from an EMBL/GenBank/DDBJ whole genome shotgun (WGS) entry which is preliminary data.</text>
</comment>
<reference evidence="2 3" key="1">
    <citation type="submission" date="2018-10" db="EMBL/GenBank/DDBJ databases">
        <authorList>
            <person name="Ekblom R."/>
            <person name="Jareborg N."/>
        </authorList>
    </citation>
    <scope>NUCLEOTIDE SEQUENCE [LARGE SCALE GENOMIC DNA]</scope>
    <source>
        <tissue evidence="2">Muscle</tissue>
    </source>
</reference>
<proteinExistence type="predicted"/>
<name>A0A9X9M9D9_GULGU</name>
<dbReference type="Proteomes" id="UP000269945">
    <property type="component" value="Unassembled WGS sequence"/>
</dbReference>